<reference evidence="1" key="1">
    <citation type="journal article" date="2015" name="Nature">
        <title>Complex archaea that bridge the gap between prokaryotes and eukaryotes.</title>
        <authorList>
            <person name="Spang A."/>
            <person name="Saw J.H."/>
            <person name="Jorgensen S.L."/>
            <person name="Zaremba-Niedzwiedzka K."/>
            <person name="Martijn J."/>
            <person name="Lind A.E."/>
            <person name="van Eijk R."/>
            <person name="Schleper C."/>
            <person name="Guy L."/>
            <person name="Ettema T.J."/>
        </authorList>
    </citation>
    <scope>NUCLEOTIDE SEQUENCE</scope>
</reference>
<evidence type="ECO:0000313" key="1">
    <source>
        <dbReference type="EMBL" id="KKL93170.1"/>
    </source>
</evidence>
<accession>A0A0F9IHB3</accession>
<proteinExistence type="predicted"/>
<dbReference type="EMBL" id="LAZR01019264">
    <property type="protein sequence ID" value="KKL93170.1"/>
    <property type="molecule type" value="Genomic_DNA"/>
</dbReference>
<comment type="caution">
    <text evidence="1">The sequence shown here is derived from an EMBL/GenBank/DDBJ whole genome shotgun (WGS) entry which is preliminary data.</text>
</comment>
<organism evidence="1">
    <name type="scientific">marine sediment metagenome</name>
    <dbReference type="NCBI Taxonomy" id="412755"/>
    <lineage>
        <taxon>unclassified sequences</taxon>
        <taxon>metagenomes</taxon>
        <taxon>ecological metagenomes</taxon>
    </lineage>
</organism>
<gene>
    <name evidence="1" type="ORF">LCGC14_1877360</name>
</gene>
<protein>
    <submittedName>
        <fullName evidence="1">Uncharacterized protein</fullName>
    </submittedName>
</protein>
<dbReference type="AlphaFoldDB" id="A0A0F9IHB3"/>
<name>A0A0F9IHB3_9ZZZZ</name>
<sequence length="77" mass="8073">MGEFILSLLLALSMVAGSGQASEVACEIGQLPGEFPPHTTLLCELKTGNAVWITASGVIFVRPSNLLPSPPFPADTY</sequence>